<dbReference type="InterPro" id="IPR004839">
    <property type="entry name" value="Aminotransferase_I/II_large"/>
</dbReference>
<dbReference type="Proteomes" id="UP000559860">
    <property type="component" value="Unassembled WGS sequence"/>
</dbReference>
<keyword evidence="7" id="KW-0808">Transferase</keyword>
<dbReference type="Gene3D" id="3.90.1150.10">
    <property type="entry name" value="Aspartate Aminotransferase, domain 1"/>
    <property type="match status" value="1"/>
</dbReference>
<name>A0A7W4IS60_9PROT</name>
<dbReference type="CDD" id="cd07377">
    <property type="entry name" value="WHTH_GntR"/>
    <property type="match status" value="1"/>
</dbReference>
<dbReference type="InterPro" id="IPR015421">
    <property type="entry name" value="PyrdxlP-dep_Trfase_major"/>
</dbReference>
<reference evidence="7 8" key="1">
    <citation type="submission" date="2020-04" db="EMBL/GenBank/DDBJ databases">
        <title>Description of novel Gluconacetobacter.</title>
        <authorList>
            <person name="Sombolestani A."/>
        </authorList>
    </citation>
    <scope>NUCLEOTIDE SEQUENCE [LARGE SCALE GENOMIC DNA]</scope>
    <source>
        <strain evidence="7 8">LMG 27801</strain>
    </source>
</reference>
<dbReference type="GO" id="GO:0003677">
    <property type="term" value="F:DNA binding"/>
    <property type="evidence" value="ECO:0007669"/>
    <property type="project" value="UniProtKB-KW"/>
</dbReference>
<dbReference type="InterPro" id="IPR051446">
    <property type="entry name" value="HTH_trans_reg/aminotransferase"/>
</dbReference>
<evidence type="ECO:0000313" key="7">
    <source>
        <dbReference type="EMBL" id="MBB2168051.1"/>
    </source>
</evidence>
<dbReference type="PROSITE" id="PS50949">
    <property type="entry name" value="HTH_GNTR"/>
    <property type="match status" value="1"/>
</dbReference>
<evidence type="ECO:0000256" key="5">
    <source>
        <dbReference type="ARBA" id="ARBA00023163"/>
    </source>
</evidence>
<organism evidence="7 8">
    <name type="scientific">Gluconacetobacter aggeris</name>
    <dbReference type="NCBI Taxonomy" id="1286186"/>
    <lineage>
        <taxon>Bacteria</taxon>
        <taxon>Pseudomonadati</taxon>
        <taxon>Pseudomonadota</taxon>
        <taxon>Alphaproteobacteria</taxon>
        <taxon>Acetobacterales</taxon>
        <taxon>Acetobacteraceae</taxon>
        <taxon>Gluconacetobacter</taxon>
    </lineage>
</organism>
<dbReference type="AlphaFoldDB" id="A0A7W4IS60"/>
<comment type="similarity">
    <text evidence="1">In the C-terminal section; belongs to the class-I pyridoxal-phosphate-dependent aminotransferase family.</text>
</comment>
<evidence type="ECO:0000256" key="1">
    <source>
        <dbReference type="ARBA" id="ARBA00005384"/>
    </source>
</evidence>
<keyword evidence="3" id="KW-0805">Transcription regulation</keyword>
<dbReference type="CDD" id="cd00609">
    <property type="entry name" value="AAT_like"/>
    <property type="match status" value="1"/>
</dbReference>
<keyword evidence="8" id="KW-1185">Reference proteome</keyword>
<dbReference type="GO" id="GO:0030170">
    <property type="term" value="F:pyridoxal phosphate binding"/>
    <property type="evidence" value="ECO:0007669"/>
    <property type="project" value="InterPro"/>
</dbReference>
<keyword evidence="4" id="KW-0238">DNA-binding</keyword>
<evidence type="ECO:0000256" key="2">
    <source>
        <dbReference type="ARBA" id="ARBA00022898"/>
    </source>
</evidence>
<comment type="caution">
    <text evidence="7">The sequence shown here is derived from an EMBL/GenBank/DDBJ whole genome shotgun (WGS) entry which is preliminary data.</text>
</comment>
<dbReference type="SMART" id="SM00345">
    <property type="entry name" value="HTH_GNTR"/>
    <property type="match status" value="1"/>
</dbReference>
<dbReference type="GO" id="GO:0008483">
    <property type="term" value="F:transaminase activity"/>
    <property type="evidence" value="ECO:0007669"/>
    <property type="project" value="UniProtKB-KW"/>
</dbReference>
<keyword evidence="2" id="KW-0663">Pyridoxal phosphate</keyword>
<dbReference type="SUPFAM" id="SSF46785">
    <property type="entry name" value="Winged helix' DNA-binding domain"/>
    <property type="match status" value="1"/>
</dbReference>
<evidence type="ECO:0000256" key="4">
    <source>
        <dbReference type="ARBA" id="ARBA00023125"/>
    </source>
</evidence>
<accession>A0A7W4IS60</accession>
<keyword evidence="5" id="KW-0804">Transcription</keyword>
<sequence length="460" mass="49873">MWNPRLSETARMKYLGIVEALEADIRSGRVQLGERLPPQRTIADTLEVDLTTVTRAFNEARRRGLIAAQAGRGTFISEKIEGHRLPRSDVPSIDLSMNIPPQPANIDFRKLMSHGISDILERPGGLFHLHYQESNGTEVDRAAGAHWLSRRIADLSVNRIAVTPGAQSALFAVCALLLKPGDTIMAGATTYPGLKTVAAQQKLTIKPLSMDEQGITPDSFERACQEKSPKAFYVIPTIDNPTTSTMSASRRREIVALARKYSIPIIEDDPYSPLLPTPVITFAELARDLTWHIATLSKCATPALRIAYLIAPSPNCALRLASVLRATTIMAPPLMSALAARWIGDGTLESITKSIIAENTARQNIAASILDGIDYASIPQAPHLWLRLPEGWHARSLTDHAARIGISIIPSSAFSTGTPQIEAVRLSLGVAPDHDTLAEALTQLVDLIATPPALDTLALV</sequence>
<gene>
    <name evidence="7" type="ORF">HLH36_06725</name>
</gene>
<protein>
    <submittedName>
        <fullName evidence="7">PLP-dependent aminotransferase family protein</fullName>
    </submittedName>
</protein>
<dbReference type="PANTHER" id="PTHR46577:SF1">
    <property type="entry name" value="HTH-TYPE TRANSCRIPTIONAL REGULATORY PROTEIN GABR"/>
    <property type="match status" value="1"/>
</dbReference>
<dbReference type="InterPro" id="IPR036388">
    <property type="entry name" value="WH-like_DNA-bd_sf"/>
</dbReference>
<dbReference type="Pfam" id="PF00155">
    <property type="entry name" value="Aminotran_1_2"/>
    <property type="match status" value="1"/>
</dbReference>
<dbReference type="InterPro" id="IPR015422">
    <property type="entry name" value="PyrdxlP-dep_Trfase_small"/>
</dbReference>
<dbReference type="InterPro" id="IPR015424">
    <property type="entry name" value="PyrdxlP-dep_Trfase"/>
</dbReference>
<proteinExistence type="inferred from homology"/>
<dbReference type="Gene3D" id="3.40.640.10">
    <property type="entry name" value="Type I PLP-dependent aspartate aminotransferase-like (Major domain)"/>
    <property type="match status" value="1"/>
</dbReference>
<dbReference type="PANTHER" id="PTHR46577">
    <property type="entry name" value="HTH-TYPE TRANSCRIPTIONAL REGULATORY PROTEIN GABR"/>
    <property type="match status" value="1"/>
</dbReference>
<dbReference type="InterPro" id="IPR036390">
    <property type="entry name" value="WH_DNA-bd_sf"/>
</dbReference>
<dbReference type="GO" id="GO:0003700">
    <property type="term" value="F:DNA-binding transcription factor activity"/>
    <property type="evidence" value="ECO:0007669"/>
    <property type="project" value="InterPro"/>
</dbReference>
<dbReference type="Pfam" id="PF00392">
    <property type="entry name" value="GntR"/>
    <property type="match status" value="1"/>
</dbReference>
<evidence type="ECO:0000259" key="6">
    <source>
        <dbReference type="PROSITE" id="PS50949"/>
    </source>
</evidence>
<keyword evidence="7" id="KW-0032">Aminotransferase</keyword>
<dbReference type="Gene3D" id="1.10.10.10">
    <property type="entry name" value="Winged helix-like DNA-binding domain superfamily/Winged helix DNA-binding domain"/>
    <property type="match status" value="1"/>
</dbReference>
<evidence type="ECO:0000256" key="3">
    <source>
        <dbReference type="ARBA" id="ARBA00023015"/>
    </source>
</evidence>
<feature type="domain" description="HTH gntR-type" evidence="6">
    <location>
        <begin position="11"/>
        <end position="79"/>
    </location>
</feature>
<dbReference type="SUPFAM" id="SSF53383">
    <property type="entry name" value="PLP-dependent transferases"/>
    <property type="match status" value="1"/>
</dbReference>
<dbReference type="InterPro" id="IPR000524">
    <property type="entry name" value="Tscrpt_reg_HTH_GntR"/>
</dbReference>
<evidence type="ECO:0000313" key="8">
    <source>
        <dbReference type="Proteomes" id="UP000559860"/>
    </source>
</evidence>
<dbReference type="EMBL" id="JABEQD010000003">
    <property type="protein sequence ID" value="MBB2168051.1"/>
    <property type="molecule type" value="Genomic_DNA"/>
</dbReference>